<evidence type="ECO:0000313" key="1">
    <source>
        <dbReference type="Ensembl" id="ENSSGRP00000030380.1"/>
    </source>
</evidence>
<organism evidence="1 2">
    <name type="scientific">Sinocyclocheilus grahami</name>
    <name type="common">Dianchi golden-line fish</name>
    <name type="synonym">Barbus grahami</name>
    <dbReference type="NCBI Taxonomy" id="75366"/>
    <lineage>
        <taxon>Eukaryota</taxon>
        <taxon>Metazoa</taxon>
        <taxon>Chordata</taxon>
        <taxon>Craniata</taxon>
        <taxon>Vertebrata</taxon>
        <taxon>Euteleostomi</taxon>
        <taxon>Actinopterygii</taxon>
        <taxon>Neopterygii</taxon>
        <taxon>Teleostei</taxon>
        <taxon>Ostariophysi</taxon>
        <taxon>Cypriniformes</taxon>
        <taxon>Cyprinidae</taxon>
        <taxon>Cyprininae</taxon>
        <taxon>Sinocyclocheilus</taxon>
    </lineage>
</organism>
<accession>A0A672LZT2</accession>
<dbReference type="AlphaFoldDB" id="A0A672LZT2"/>
<reference evidence="1" key="1">
    <citation type="submission" date="2025-08" db="UniProtKB">
        <authorList>
            <consortium name="Ensembl"/>
        </authorList>
    </citation>
    <scope>IDENTIFICATION</scope>
</reference>
<dbReference type="InParanoid" id="A0A672LZT2"/>
<dbReference type="Ensembl" id="ENSSGRT00000032631.1">
    <property type="protein sequence ID" value="ENSSGRP00000030380.1"/>
    <property type="gene ID" value="ENSSGRG00000017142.1"/>
</dbReference>
<dbReference type="OMA" id="VPRFCRR"/>
<keyword evidence="2" id="KW-1185">Reference proteome</keyword>
<proteinExistence type="predicted"/>
<sequence length="107" mass="12537">MSWPFSSLFSHSTRRSRFEMSKISPTAAVSTPPVPRFCSRKFSRIFPRRGSYRQLFALDRFQHWIYLISKSSHYKIKVIIVTLLSFGKRTCTPALRPVPRLDGQVRM</sequence>
<protein>
    <submittedName>
        <fullName evidence="1">Uncharacterized protein</fullName>
    </submittedName>
</protein>
<dbReference type="Proteomes" id="UP000472262">
    <property type="component" value="Unassembled WGS sequence"/>
</dbReference>
<reference evidence="1" key="2">
    <citation type="submission" date="2025-09" db="UniProtKB">
        <authorList>
            <consortium name="Ensembl"/>
        </authorList>
    </citation>
    <scope>IDENTIFICATION</scope>
</reference>
<name>A0A672LZT2_SINGR</name>
<evidence type="ECO:0000313" key="2">
    <source>
        <dbReference type="Proteomes" id="UP000472262"/>
    </source>
</evidence>